<dbReference type="KEGG" id="pfj:MYCFIDRAFT_171482"/>
<dbReference type="VEuPathDB" id="FungiDB:MYCFIDRAFT_171482"/>
<dbReference type="GeneID" id="19332641"/>
<dbReference type="Proteomes" id="UP000016932">
    <property type="component" value="Unassembled WGS sequence"/>
</dbReference>
<accession>M3B8D7</accession>
<organism evidence="1 2">
    <name type="scientific">Pseudocercospora fijiensis (strain CIRAD86)</name>
    <name type="common">Black leaf streak disease fungus</name>
    <name type="synonym">Mycosphaerella fijiensis</name>
    <dbReference type="NCBI Taxonomy" id="383855"/>
    <lineage>
        <taxon>Eukaryota</taxon>
        <taxon>Fungi</taxon>
        <taxon>Dikarya</taxon>
        <taxon>Ascomycota</taxon>
        <taxon>Pezizomycotina</taxon>
        <taxon>Dothideomycetes</taxon>
        <taxon>Dothideomycetidae</taxon>
        <taxon>Mycosphaerellales</taxon>
        <taxon>Mycosphaerellaceae</taxon>
        <taxon>Pseudocercospora</taxon>
    </lineage>
</organism>
<sequence>MHANLATPRDISTRFHALLSLHTHRHFLELSGKYYHACKTLTIERSDTISALYQVSNRATGKLTLDELANYRYTNWLNHRNQIILRERPVLQSSLDWQGKWIRQDKNLSTPWTLWGSALNIWIEAHSCFRLLARDEKIRDLLDLDRLGLQILIQTFKTTLTTIPRLLHTTEWSVRSREVPVIDRNGSDHETAVEFNHLPKISLTASGCSYSTQWPASSGSIPRLVPGK</sequence>
<evidence type="ECO:0000313" key="2">
    <source>
        <dbReference type="Proteomes" id="UP000016932"/>
    </source>
</evidence>
<dbReference type="HOGENOM" id="CLU_1215231_0_0_1"/>
<protein>
    <submittedName>
        <fullName evidence="1">Uncharacterized protein</fullName>
    </submittedName>
</protein>
<dbReference type="AlphaFoldDB" id="M3B8D7"/>
<dbReference type="RefSeq" id="XP_007923146.1">
    <property type="nucleotide sequence ID" value="XM_007924955.1"/>
</dbReference>
<evidence type="ECO:0000313" key="1">
    <source>
        <dbReference type="EMBL" id="EME85578.1"/>
    </source>
</evidence>
<gene>
    <name evidence="1" type="ORF">MYCFIDRAFT_171482</name>
</gene>
<keyword evidence="2" id="KW-1185">Reference proteome</keyword>
<name>M3B8D7_PSEFD</name>
<proteinExistence type="predicted"/>
<reference evidence="1 2" key="1">
    <citation type="journal article" date="2012" name="PLoS Pathog.">
        <title>Diverse lifestyles and strategies of plant pathogenesis encoded in the genomes of eighteen Dothideomycetes fungi.</title>
        <authorList>
            <person name="Ohm R.A."/>
            <person name="Feau N."/>
            <person name="Henrissat B."/>
            <person name="Schoch C.L."/>
            <person name="Horwitz B.A."/>
            <person name="Barry K.W."/>
            <person name="Condon B.J."/>
            <person name="Copeland A.C."/>
            <person name="Dhillon B."/>
            <person name="Glaser F."/>
            <person name="Hesse C.N."/>
            <person name="Kosti I."/>
            <person name="LaButti K."/>
            <person name="Lindquist E.A."/>
            <person name="Lucas S."/>
            <person name="Salamov A.A."/>
            <person name="Bradshaw R.E."/>
            <person name="Ciuffetti L."/>
            <person name="Hamelin R.C."/>
            <person name="Kema G.H.J."/>
            <person name="Lawrence C."/>
            <person name="Scott J.A."/>
            <person name="Spatafora J.W."/>
            <person name="Turgeon B.G."/>
            <person name="de Wit P.J.G.M."/>
            <person name="Zhong S."/>
            <person name="Goodwin S.B."/>
            <person name="Grigoriev I.V."/>
        </authorList>
    </citation>
    <scope>NUCLEOTIDE SEQUENCE [LARGE SCALE GENOMIC DNA]</scope>
    <source>
        <strain evidence="1 2">CIRAD86</strain>
    </source>
</reference>
<dbReference type="EMBL" id="KB446556">
    <property type="protein sequence ID" value="EME85578.1"/>
    <property type="molecule type" value="Genomic_DNA"/>
</dbReference>